<evidence type="ECO:0000313" key="1">
    <source>
        <dbReference type="EMBL" id="MBB5159254.1"/>
    </source>
</evidence>
<dbReference type="EMBL" id="JACHIW010000002">
    <property type="protein sequence ID" value="MBB5159254.1"/>
    <property type="molecule type" value="Genomic_DNA"/>
</dbReference>
<evidence type="ECO:0000313" key="2">
    <source>
        <dbReference type="Proteomes" id="UP000584374"/>
    </source>
</evidence>
<sequence>MDGRAKRYDDDLKQLRKNRGLCLARADQIGAALREACGVDSQDTPAEIVQKVTDAVLRHAAALGEEQRVAALTALGLDGPQTRFLQERELWLAQRLERNPRTARRRIREGFAELASLLAGSSRPAPCPAGTWRTERLRVLLALDQPQPEAFVFRHVIADAEVLDELDLAVTLTASDRSASARENDFSIDVFAGGTLVHRTQETSQRISLALRPPKPLHYGEKHEIAMRFRVAEMLPHYVCVPKGACEEFDLTVRFGDQTPRSIGLLEKVFQNDVHDDAVTGQPLEPDGAGEVRARFRHLEPGFAYGIRWQGSAQEPS</sequence>
<proteinExistence type="predicted"/>
<gene>
    <name evidence="1" type="ORF">BJ970_006853</name>
</gene>
<keyword evidence="2" id="KW-1185">Reference proteome</keyword>
<name>A0A840QEL4_9PSEU</name>
<protein>
    <submittedName>
        <fullName evidence="1">Uncharacterized protein</fullName>
    </submittedName>
</protein>
<organism evidence="1 2">
    <name type="scientific">Saccharopolyspora phatthalungensis</name>
    <dbReference type="NCBI Taxonomy" id="664693"/>
    <lineage>
        <taxon>Bacteria</taxon>
        <taxon>Bacillati</taxon>
        <taxon>Actinomycetota</taxon>
        <taxon>Actinomycetes</taxon>
        <taxon>Pseudonocardiales</taxon>
        <taxon>Pseudonocardiaceae</taxon>
        <taxon>Saccharopolyspora</taxon>
    </lineage>
</organism>
<dbReference type="Proteomes" id="UP000584374">
    <property type="component" value="Unassembled WGS sequence"/>
</dbReference>
<dbReference type="RefSeq" id="WP_312864588.1">
    <property type="nucleotide sequence ID" value="NZ_JACHIW010000002.1"/>
</dbReference>
<dbReference type="AlphaFoldDB" id="A0A840QEL4"/>
<reference evidence="1 2" key="1">
    <citation type="submission" date="2020-08" db="EMBL/GenBank/DDBJ databases">
        <title>Sequencing the genomes of 1000 actinobacteria strains.</title>
        <authorList>
            <person name="Klenk H.-P."/>
        </authorList>
    </citation>
    <scope>NUCLEOTIDE SEQUENCE [LARGE SCALE GENOMIC DNA]</scope>
    <source>
        <strain evidence="1 2">DSM 45584</strain>
    </source>
</reference>
<accession>A0A840QEL4</accession>
<comment type="caution">
    <text evidence="1">The sequence shown here is derived from an EMBL/GenBank/DDBJ whole genome shotgun (WGS) entry which is preliminary data.</text>
</comment>